<feature type="non-terminal residue" evidence="1">
    <location>
        <position position="1"/>
    </location>
</feature>
<comment type="caution">
    <text evidence="1">The sequence shown here is derived from an EMBL/GenBank/DDBJ whole genome shotgun (WGS) entry which is preliminary data.</text>
</comment>
<sequence length="23" mass="2698">DDPALARIWDNEDDAVYDEMEKS</sequence>
<evidence type="ECO:0000313" key="1">
    <source>
        <dbReference type="EMBL" id="KKM00595.1"/>
    </source>
</evidence>
<accession>A0A0F9GNW2</accession>
<dbReference type="AlphaFoldDB" id="A0A0F9GNW2"/>
<name>A0A0F9GNW2_9ZZZZ</name>
<gene>
    <name evidence="1" type="ORF">LCGC14_1802790</name>
</gene>
<organism evidence="1">
    <name type="scientific">marine sediment metagenome</name>
    <dbReference type="NCBI Taxonomy" id="412755"/>
    <lineage>
        <taxon>unclassified sequences</taxon>
        <taxon>metagenomes</taxon>
        <taxon>ecological metagenomes</taxon>
    </lineage>
</organism>
<proteinExistence type="predicted"/>
<reference evidence="1" key="1">
    <citation type="journal article" date="2015" name="Nature">
        <title>Complex archaea that bridge the gap between prokaryotes and eukaryotes.</title>
        <authorList>
            <person name="Spang A."/>
            <person name="Saw J.H."/>
            <person name="Jorgensen S.L."/>
            <person name="Zaremba-Niedzwiedzka K."/>
            <person name="Martijn J."/>
            <person name="Lind A.E."/>
            <person name="van Eijk R."/>
            <person name="Schleper C."/>
            <person name="Guy L."/>
            <person name="Ettema T.J."/>
        </authorList>
    </citation>
    <scope>NUCLEOTIDE SEQUENCE</scope>
</reference>
<protein>
    <submittedName>
        <fullName evidence="1">Uncharacterized protein</fullName>
    </submittedName>
</protein>
<dbReference type="EMBL" id="LAZR01017398">
    <property type="protein sequence ID" value="KKM00595.1"/>
    <property type="molecule type" value="Genomic_DNA"/>
</dbReference>